<keyword evidence="1" id="KW-1133">Transmembrane helix</keyword>
<keyword evidence="1" id="KW-0812">Transmembrane</keyword>
<keyword evidence="1" id="KW-0472">Membrane</keyword>
<protein>
    <submittedName>
        <fullName evidence="2">Uncharacterized protein</fullName>
    </submittedName>
</protein>
<gene>
    <name evidence="2" type="ORF">P8935_14105</name>
</gene>
<organism evidence="2">
    <name type="scientific">Telmatobacter sp. DSM 110680</name>
    <dbReference type="NCBI Taxonomy" id="3036704"/>
    <lineage>
        <taxon>Bacteria</taxon>
        <taxon>Pseudomonadati</taxon>
        <taxon>Acidobacteriota</taxon>
        <taxon>Terriglobia</taxon>
        <taxon>Terriglobales</taxon>
        <taxon>Acidobacteriaceae</taxon>
        <taxon>Telmatobacter</taxon>
    </lineage>
</organism>
<dbReference type="RefSeq" id="WP_348260937.1">
    <property type="nucleotide sequence ID" value="NZ_CP121196.1"/>
</dbReference>
<reference evidence="2" key="1">
    <citation type="submission" date="2023-03" db="EMBL/GenBank/DDBJ databases">
        <title>Edaphobacter sp.</title>
        <authorList>
            <person name="Huber K.J."/>
            <person name="Papendorf J."/>
            <person name="Pilke C."/>
            <person name="Bunk B."/>
            <person name="Sproeer C."/>
            <person name="Pester M."/>
        </authorList>
    </citation>
    <scope>NUCLEOTIDE SEQUENCE</scope>
    <source>
        <strain evidence="2">DSM 110680</strain>
    </source>
</reference>
<evidence type="ECO:0000256" key="1">
    <source>
        <dbReference type="SAM" id="Phobius"/>
    </source>
</evidence>
<proteinExistence type="predicted"/>
<feature type="transmembrane region" description="Helical" evidence="1">
    <location>
        <begin position="94"/>
        <end position="113"/>
    </location>
</feature>
<dbReference type="EMBL" id="CP121196">
    <property type="protein sequence ID" value="XBH15703.1"/>
    <property type="molecule type" value="Genomic_DNA"/>
</dbReference>
<accession>A0AAU7DEX6</accession>
<dbReference type="AlphaFoldDB" id="A0AAU7DEX6"/>
<name>A0AAU7DEX6_9BACT</name>
<evidence type="ECO:0000313" key="2">
    <source>
        <dbReference type="EMBL" id="XBH15703.1"/>
    </source>
</evidence>
<feature type="transmembrane region" description="Helical" evidence="1">
    <location>
        <begin position="33"/>
        <end position="55"/>
    </location>
</feature>
<sequence length="122" mass="14198">MVNDLEIESSRDVSQAVRRDFAHKLSHQFLRKLFFTALILSILNFALFFAGTFYLGGNAIRGKIEADRYYVWGYHHGVKGYAEVSHAAFIYSEWHGDSVIVTWPLMILACFIYEKMRRRGED</sequence>